<gene>
    <name evidence="2" type="ORF">G3T36_14495</name>
</gene>
<dbReference type="AlphaFoldDB" id="A0A6L9Y0A1"/>
<protein>
    <submittedName>
        <fullName evidence="2">VOC family protein</fullName>
    </submittedName>
</protein>
<dbReference type="Gene3D" id="3.10.180.10">
    <property type="entry name" value="2,3-Dihydroxybiphenyl 1,2-Dioxygenase, domain 1"/>
    <property type="match status" value="2"/>
</dbReference>
<accession>A0A6L9Y0A1</accession>
<sequence length="260" mass="27788">MPVLTTHRLGEPCWVDFMSNDVAASRDFYTALFGWEPRVSDDEQYGGYITFHKDGHNVAGLGGAMGGSDAPDAWMTYLLVEDSEATEASVVAAGGQVFAPTMTVGDQGRLAVVADPGGAVIGLWQAAEHRGYELAEEAGSVVWHELNARDFDAQLGFYTDTFGWQPAVLSDTEDFRYVTFGPSPDSPVGGVYDAAAVLPAGMPSSWLVYFGVDDVDASAARVIELGGAVVREPWDSEFGRFCQVTDPTGGFFVLSSVMAD</sequence>
<dbReference type="InterPro" id="IPR037523">
    <property type="entry name" value="VOC_core"/>
</dbReference>
<feature type="domain" description="VOC" evidence="1">
    <location>
        <begin position="11"/>
        <end position="126"/>
    </location>
</feature>
<dbReference type="PROSITE" id="PS51819">
    <property type="entry name" value="VOC"/>
    <property type="match status" value="2"/>
</dbReference>
<organism evidence="2 3">
    <name type="scientific">Leifsonia tongyongensis</name>
    <dbReference type="NCBI Taxonomy" id="1268043"/>
    <lineage>
        <taxon>Bacteria</taxon>
        <taxon>Bacillati</taxon>
        <taxon>Actinomycetota</taxon>
        <taxon>Actinomycetes</taxon>
        <taxon>Micrococcales</taxon>
        <taxon>Microbacteriaceae</taxon>
        <taxon>Leifsonia</taxon>
    </lineage>
</organism>
<name>A0A6L9Y0A1_9MICO</name>
<dbReference type="PANTHER" id="PTHR33993">
    <property type="entry name" value="GLYOXALASE-RELATED"/>
    <property type="match status" value="1"/>
</dbReference>
<dbReference type="InterPro" id="IPR004360">
    <property type="entry name" value="Glyas_Fos-R_dOase_dom"/>
</dbReference>
<dbReference type="PANTHER" id="PTHR33993:SF14">
    <property type="entry name" value="GB|AAF24581.1"/>
    <property type="match status" value="1"/>
</dbReference>
<reference evidence="2 3" key="1">
    <citation type="journal article" date="2014" name="J. Microbiol.">
        <title>Diaminobutyricibacter tongyongensis gen. nov., sp. nov. and Homoserinibacter gongjuensis gen. nov., sp. nov. belong to the family Microbacteriaceae.</title>
        <authorList>
            <person name="Kim S.J."/>
            <person name="Ahn J.H."/>
            <person name="Weon H.Y."/>
            <person name="Hamada M."/>
            <person name="Suzuki K."/>
            <person name="Kwon S.W."/>
        </authorList>
    </citation>
    <scope>NUCLEOTIDE SEQUENCE [LARGE SCALE GENOMIC DNA]</scope>
    <source>
        <strain evidence="2 3">NBRC 108724</strain>
    </source>
</reference>
<keyword evidence="3" id="KW-1185">Reference proteome</keyword>
<dbReference type="EMBL" id="JAAGWY010000003">
    <property type="protein sequence ID" value="NEN07071.1"/>
    <property type="molecule type" value="Genomic_DNA"/>
</dbReference>
<dbReference type="CDD" id="cd07247">
    <property type="entry name" value="SgaA_N_like"/>
    <property type="match status" value="2"/>
</dbReference>
<evidence type="ECO:0000259" key="1">
    <source>
        <dbReference type="PROSITE" id="PS51819"/>
    </source>
</evidence>
<evidence type="ECO:0000313" key="3">
    <source>
        <dbReference type="Proteomes" id="UP000474967"/>
    </source>
</evidence>
<dbReference type="SUPFAM" id="SSF54593">
    <property type="entry name" value="Glyoxalase/Bleomycin resistance protein/Dihydroxybiphenyl dioxygenase"/>
    <property type="match status" value="2"/>
</dbReference>
<dbReference type="InterPro" id="IPR052164">
    <property type="entry name" value="Anthracycline_SecMetBiosynth"/>
</dbReference>
<evidence type="ECO:0000313" key="2">
    <source>
        <dbReference type="EMBL" id="NEN07071.1"/>
    </source>
</evidence>
<dbReference type="InterPro" id="IPR029068">
    <property type="entry name" value="Glyas_Bleomycin-R_OHBP_Dase"/>
</dbReference>
<feature type="domain" description="VOC" evidence="1">
    <location>
        <begin position="140"/>
        <end position="257"/>
    </location>
</feature>
<dbReference type="RefSeq" id="WP_163290526.1">
    <property type="nucleotide sequence ID" value="NZ_JAAGWY010000003.1"/>
</dbReference>
<proteinExistence type="predicted"/>
<dbReference type="Proteomes" id="UP000474967">
    <property type="component" value="Unassembled WGS sequence"/>
</dbReference>
<dbReference type="Pfam" id="PF00903">
    <property type="entry name" value="Glyoxalase"/>
    <property type="match status" value="2"/>
</dbReference>
<comment type="caution">
    <text evidence="2">The sequence shown here is derived from an EMBL/GenBank/DDBJ whole genome shotgun (WGS) entry which is preliminary data.</text>
</comment>